<dbReference type="PANTHER" id="PTHR19372">
    <property type="entry name" value="SULFITE REDUCTASE"/>
    <property type="match status" value="1"/>
</dbReference>
<gene>
    <name evidence="7" type="ORF">GCM10010840_26730</name>
</gene>
<keyword evidence="3" id="KW-0479">Metal-binding</keyword>
<dbReference type="InterPro" id="IPR014756">
    <property type="entry name" value="Ig_E-set"/>
</dbReference>
<evidence type="ECO:0000256" key="3">
    <source>
        <dbReference type="ARBA" id="ARBA00022723"/>
    </source>
</evidence>
<proteinExistence type="predicted"/>
<dbReference type="InterPro" id="IPR005066">
    <property type="entry name" value="MoCF_OxRdtse_dimer"/>
</dbReference>
<protein>
    <submittedName>
        <fullName evidence="7">Sulfite oxidase</fullName>
    </submittedName>
</protein>
<reference evidence="8" key="1">
    <citation type="journal article" date="2019" name="Int. J. Syst. Evol. Microbiol.">
        <title>The Global Catalogue of Microorganisms (GCM) 10K type strain sequencing project: providing services to taxonomists for standard genome sequencing and annotation.</title>
        <authorList>
            <consortium name="The Broad Institute Genomics Platform"/>
            <consortium name="The Broad Institute Genome Sequencing Center for Infectious Disease"/>
            <person name="Wu L."/>
            <person name="Ma J."/>
        </authorList>
    </citation>
    <scope>NUCLEOTIDE SEQUENCE [LARGE SCALE GENOMIC DNA]</scope>
    <source>
        <strain evidence="8">JCM 15442</strain>
    </source>
</reference>
<dbReference type="InterPro" id="IPR008335">
    <property type="entry name" value="Mopterin_OxRdtase_euk"/>
</dbReference>
<dbReference type="CDD" id="cd02110">
    <property type="entry name" value="SO_family_Moco_dimer"/>
    <property type="match status" value="1"/>
</dbReference>
<evidence type="ECO:0000259" key="6">
    <source>
        <dbReference type="Pfam" id="PF03404"/>
    </source>
</evidence>
<dbReference type="Gene3D" id="3.90.420.10">
    <property type="entry name" value="Oxidoreductase, molybdopterin-binding domain"/>
    <property type="match status" value="1"/>
</dbReference>
<evidence type="ECO:0000256" key="4">
    <source>
        <dbReference type="ARBA" id="ARBA00023002"/>
    </source>
</evidence>
<dbReference type="Proteomes" id="UP000639973">
    <property type="component" value="Unassembled WGS sequence"/>
</dbReference>
<accession>A0ABQ2GD92</accession>
<name>A0ABQ2GD92_9DEIO</name>
<feature type="domain" description="Oxidoreductase molybdopterin-binding" evidence="5">
    <location>
        <begin position="44"/>
        <end position="219"/>
    </location>
</feature>
<dbReference type="RefSeq" id="WP_188972800.1">
    <property type="nucleotide sequence ID" value="NZ_BMOL01000013.1"/>
</dbReference>
<dbReference type="SUPFAM" id="SSF81296">
    <property type="entry name" value="E set domains"/>
    <property type="match status" value="1"/>
</dbReference>
<keyword evidence="8" id="KW-1185">Reference proteome</keyword>
<dbReference type="SUPFAM" id="SSF56524">
    <property type="entry name" value="Oxidoreductase molybdopterin-binding domain"/>
    <property type="match status" value="1"/>
</dbReference>
<dbReference type="PRINTS" id="PR00407">
    <property type="entry name" value="EUMOPTERIN"/>
</dbReference>
<evidence type="ECO:0000256" key="2">
    <source>
        <dbReference type="ARBA" id="ARBA00022505"/>
    </source>
</evidence>
<evidence type="ECO:0000313" key="8">
    <source>
        <dbReference type="Proteomes" id="UP000639973"/>
    </source>
</evidence>
<dbReference type="EMBL" id="BMOL01000013">
    <property type="protein sequence ID" value="GGL87450.1"/>
    <property type="molecule type" value="Genomic_DNA"/>
</dbReference>
<comment type="cofactor">
    <cofactor evidence="1">
        <name>Mo-molybdopterin</name>
        <dbReference type="ChEBI" id="CHEBI:71302"/>
    </cofactor>
</comment>
<evidence type="ECO:0000313" key="7">
    <source>
        <dbReference type="EMBL" id="GGL87450.1"/>
    </source>
</evidence>
<feature type="domain" description="Moybdenum cofactor oxidoreductase dimerisation" evidence="6">
    <location>
        <begin position="242"/>
        <end position="335"/>
    </location>
</feature>
<sequence>MSGSPALLPAAPVVRQAEPPNLEPPFHALDGRITPTEGVYVRSHFPAPELDEKRWRLRIGGLVHSQLELSFEELKSMPARTIAATMECAGNNRIYLSPRMPGVQWDLGAVGTPEWTGVPLRDVLERAGLRTNALEVVLEGADCGTLTDPGRTPGDIHYARSLPLDKALDDVVLAYAMNGQPLTRDHGFPLRAVVPGWYGMAAVKWLRTLHVTDSPYQGFFQTVDYSFWQKRDGLSPQMRPVTTMLVKAQIARPAPHATVTAGSIYEVTGAAWTGEGDVTRVEVSSDGGHTWADAELLDAPLAGVWRRWRFSWHAPEEPGTVILKARATDSAGRTQEEGHDAGRGGYMINFPLPVTVYVKGGRP</sequence>
<evidence type="ECO:0000259" key="5">
    <source>
        <dbReference type="Pfam" id="PF00174"/>
    </source>
</evidence>
<evidence type="ECO:0000256" key="1">
    <source>
        <dbReference type="ARBA" id="ARBA00001924"/>
    </source>
</evidence>
<dbReference type="Pfam" id="PF00174">
    <property type="entry name" value="Oxidored_molyb"/>
    <property type="match status" value="1"/>
</dbReference>
<dbReference type="PANTHER" id="PTHR19372:SF7">
    <property type="entry name" value="SULFITE OXIDASE, MITOCHONDRIAL"/>
    <property type="match status" value="1"/>
</dbReference>
<dbReference type="InterPro" id="IPR000572">
    <property type="entry name" value="OxRdtase_Mopterin-bd_dom"/>
</dbReference>
<keyword evidence="2" id="KW-0500">Molybdenum</keyword>
<keyword evidence="4" id="KW-0560">Oxidoreductase</keyword>
<dbReference type="InterPro" id="IPR036374">
    <property type="entry name" value="OxRdtase_Mopterin-bd_sf"/>
</dbReference>
<comment type="caution">
    <text evidence="7">The sequence shown here is derived from an EMBL/GenBank/DDBJ whole genome shotgun (WGS) entry which is preliminary data.</text>
</comment>
<dbReference type="Gene3D" id="2.60.40.650">
    <property type="match status" value="1"/>
</dbReference>
<organism evidence="7 8">
    <name type="scientific">Deinococcus aerolatus</name>
    <dbReference type="NCBI Taxonomy" id="522487"/>
    <lineage>
        <taxon>Bacteria</taxon>
        <taxon>Thermotogati</taxon>
        <taxon>Deinococcota</taxon>
        <taxon>Deinococci</taxon>
        <taxon>Deinococcales</taxon>
        <taxon>Deinococcaceae</taxon>
        <taxon>Deinococcus</taxon>
    </lineage>
</organism>
<dbReference type="Pfam" id="PF03404">
    <property type="entry name" value="Mo-co_dimer"/>
    <property type="match status" value="1"/>
</dbReference>